<dbReference type="RefSeq" id="WP_091437704.1">
    <property type="nucleotide sequence ID" value="NZ_BMMJ01000016.1"/>
</dbReference>
<evidence type="ECO:0000256" key="1">
    <source>
        <dbReference type="SAM" id="Phobius"/>
    </source>
</evidence>
<feature type="transmembrane region" description="Helical" evidence="1">
    <location>
        <begin position="52"/>
        <end position="73"/>
    </location>
</feature>
<protein>
    <recommendedName>
        <fullName evidence="4">DUF4233 domain-containing protein</fullName>
    </recommendedName>
</protein>
<keyword evidence="1" id="KW-0812">Transmembrane</keyword>
<keyword evidence="1" id="KW-1133">Transmembrane helix</keyword>
<sequence length="132" mass="14012">MVVRINRRSDPGLLQHPPMPGTVQATVLIFALLALLFALATVHRLVAEDGSLGAAGFFAAMAGASTLVTVALAGRRRWAAYPTYVVTILLATASLGLFGAITIVGLGLLAWVVFALSTRAARDWLSGRRRLR</sequence>
<feature type="transmembrane region" description="Helical" evidence="1">
    <location>
        <begin position="85"/>
        <end position="114"/>
    </location>
</feature>
<proteinExistence type="predicted"/>
<evidence type="ECO:0000313" key="3">
    <source>
        <dbReference type="Proteomes" id="UP000198937"/>
    </source>
</evidence>
<evidence type="ECO:0008006" key="4">
    <source>
        <dbReference type="Google" id="ProtNLM"/>
    </source>
</evidence>
<name>A0A1C6UN79_9ACTN</name>
<feature type="transmembrane region" description="Helical" evidence="1">
    <location>
        <begin position="21"/>
        <end position="40"/>
    </location>
</feature>
<keyword evidence="1" id="KW-0472">Membrane</keyword>
<accession>A0A1C6UN79</accession>
<dbReference type="AlphaFoldDB" id="A0A1C6UN79"/>
<dbReference type="OrthoDB" id="3393441at2"/>
<keyword evidence="3" id="KW-1185">Reference proteome</keyword>
<dbReference type="Proteomes" id="UP000198937">
    <property type="component" value="Unassembled WGS sequence"/>
</dbReference>
<reference evidence="2 3" key="1">
    <citation type="submission" date="2016-06" db="EMBL/GenBank/DDBJ databases">
        <authorList>
            <person name="Kjaerup R.B."/>
            <person name="Dalgaard T.S."/>
            <person name="Juul-Madsen H.R."/>
        </authorList>
    </citation>
    <scope>NUCLEOTIDE SEQUENCE [LARGE SCALE GENOMIC DNA]</scope>
    <source>
        <strain evidence="2 3">DSM 45577</strain>
    </source>
</reference>
<organism evidence="2 3">
    <name type="scientific">Micromonospora yangpuensis</name>
    <dbReference type="NCBI Taxonomy" id="683228"/>
    <lineage>
        <taxon>Bacteria</taxon>
        <taxon>Bacillati</taxon>
        <taxon>Actinomycetota</taxon>
        <taxon>Actinomycetes</taxon>
        <taxon>Micromonosporales</taxon>
        <taxon>Micromonosporaceae</taxon>
        <taxon>Micromonospora</taxon>
    </lineage>
</organism>
<dbReference type="EMBL" id="FMIA01000002">
    <property type="protein sequence ID" value="SCL55359.1"/>
    <property type="molecule type" value="Genomic_DNA"/>
</dbReference>
<gene>
    <name evidence="2" type="ORF">GA0070617_2935</name>
</gene>
<evidence type="ECO:0000313" key="2">
    <source>
        <dbReference type="EMBL" id="SCL55359.1"/>
    </source>
</evidence>